<name>A0A5C6CFD0_9BACT</name>
<protein>
    <submittedName>
        <fullName evidence="1">Uncharacterized protein</fullName>
    </submittedName>
</protein>
<reference evidence="1 2" key="1">
    <citation type="submission" date="2019-02" db="EMBL/GenBank/DDBJ databases">
        <title>Deep-cultivation of Planctomycetes and their phenomic and genomic characterization uncovers novel biology.</title>
        <authorList>
            <person name="Wiegand S."/>
            <person name="Jogler M."/>
            <person name="Boedeker C."/>
            <person name="Pinto D."/>
            <person name="Vollmers J."/>
            <person name="Rivas-Marin E."/>
            <person name="Kohn T."/>
            <person name="Peeters S.H."/>
            <person name="Heuer A."/>
            <person name="Rast P."/>
            <person name="Oberbeckmann S."/>
            <person name="Bunk B."/>
            <person name="Jeske O."/>
            <person name="Meyerdierks A."/>
            <person name="Storesund J.E."/>
            <person name="Kallscheuer N."/>
            <person name="Luecker S."/>
            <person name="Lage O.M."/>
            <person name="Pohl T."/>
            <person name="Merkel B.J."/>
            <person name="Hornburger P."/>
            <person name="Mueller R.-W."/>
            <person name="Bruemmer F."/>
            <person name="Labrenz M."/>
            <person name="Spormann A.M."/>
            <person name="Op Den Camp H."/>
            <person name="Overmann J."/>
            <person name="Amann R."/>
            <person name="Jetten M.S.M."/>
            <person name="Mascher T."/>
            <person name="Medema M.H."/>
            <person name="Devos D.P."/>
            <person name="Kaster A.-K."/>
            <person name="Ovreas L."/>
            <person name="Rohde M."/>
            <person name="Galperin M.Y."/>
            <person name="Jogler C."/>
        </authorList>
    </citation>
    <scope>NUCLEOTIDE SEQUENCE [LARGE SCALE GENOMIC DNA]</scope>
    <source>
        <strain evidence="1 2">Pla52o</strain>
    </source>
</reference>
<evidence type="ECO:0000313" key="1">
    <source>
        <dbReference type="EMBL" id="TWU22131.1"/>
    </source>
</evidence>
<proteinExistence type="predicted"/>
<keyword evidence="2" id="KW-1185">Reference proteome</keyword>
<organism evidence="1 2">
    <name type="scientific">Novipirellula galeiformis</name>
    <dbReference type="NCBI Taxonomy" id="2528004"/>
    <lineage>
        <taxon>Bacteria</taxon>
        <taxon>Pseudomonadati</taxon>
        <taxon>Planctomycetota</taxon>
        <taxon>Planctomycetia</taxon>
        <taxon>Pirellulales</taxon>
        <taxon>Pirellulaceae</taxon>
        <taxon>Novipirellula</taxon>
    </lineage>
</organism>
<dbReference type="EMBL" id="SJPT01000005">
    <property type="protein sequence ID" value="TWU22131.1"/>
    <property type="molecule type" value="Genomic_DNA"/>
</dbReference>
<accession>A0A5C6CFD0</accession>
<dbReference type="Proteomes" id="UP000316304">
    <property type="component" value="Unassembled WGS sequence"/>
</dbReference>
<comment type="caution">
    <text evidence="1">The sequence shown here is derived from an EMBL/GenBank/DDBJ whole genome shotgun (WGS) entry which is preliminary data.</text>
</comment>
<gene>
    <name evidence="1" type="ORF">Pla52o_31790</name>
</gene>
<dbReference type="AlphaFoldDB" id="A0A5C6CFD0"/>
<sequence length="60" mass="6684">MSVVRENDHPTRPREIGASVRCSPLHFGLGTTRSFNIFPLLPTALVRADPVELTPLSWAR</sequence>
<evidence type="ECO:0000313" key="2">
    <source>
        <dbReference type="Proteomes" id="UP000316304"/>
    </source>
</evidence>